<reference evidence="2" key="1">
    <citation type="submission" date="2023-03" db="EMBL/GenBank/DDBJ databases">
        <title>Electrophorus voltai genome.</title>
        <authorList>
            <person name="Bian C."/>
        </authorList>
    </citation>
    <scope>NUCLEOTIDE SEQUENCE</scope>
    <source>
        <strain evidence="2">CB-2022</strain>
        <tissue evidence="2">Muscle</tissue>
    </source>
</reference>
<protein>
    <submittedName>
        <fullName evidence="2">Uncharacterized protein</fullName>
    </submittedName>
</protein>
<organism evidence="2 3">
    <name type="scientific">Electrophorus voltai</name>
    <dbReference type="NCBI Taxonomy" id="2609070"/>
    <lineage>
        <taxon>Eukaryota</taxon>
        <taxon>Metazoa</taxon>
        <taxon>Chordata</taxon>
        <taxon>Craniata</taxon>
        <taxon>Vertebrata</taxon>
        <taxon>Euteleostomi</taxon>
        <taxon>Actinopterygii</taxon>
        <taxon>Neopterygii</taxon>
        <taxon>Teleostei</taxon>
        <taxon>Ostariophysi</taxon>
        <taxon>Gymnotiformes</taxon>
        <taxon>Gymnotoidei</taxon>
        <taxon>Gymnotidae</taxon>
        <taxon>Electrophorus</taxon>
    </lineage>
</organism>
<dbReference type="EMBL" id="JAROKS010000019">
    <property type="protein sequence ID" value="KAK1792668.1"/>
    <property type="molecule type" value="Genomic_DNA"/>
</dbReference>
<evidence type="ECO:0000313" key="2">
    <source>
        <dbReference type="EMBL" id="KAK1792668.1"/>
    </source>
</evidence>
<evidence type="ECO:0000313" key="3">
    <source>
        <dbReference type="Proteomes" id="UP001239994"/>
    </source>
</evidence>
<name>A0AAD8Z793_9TELE</name>
<comment type="caution">
    <text evidence="2">The sequence shown here is derived from an EMBL/GenBank/DDBJ whole genome shotgun (WGS) entry which is preliminary data.</text>
</comment>
<accession>A0AAD8Z793</accession>
<dbReference type="AlphaFoldDB" id="A0AAD8Z793"/>
<sequence>MEAICGVGMTDCHVRAKQVPIKEVITQHNQVHRIRLVVQLIWWQLIKKTQGRVSHLELVDSLCNIYSSSASNIHNSTAVRQQKRKASFSKFCRLCSRSKGLWCFILGISKRVVWYLSYHWADKCETLWSCSIQCTACGTKTVELDSSKKIVPKDMNFKTPLNQTYDDDDRHKCIEDLEAMFARLEVKLNSFIKMQYDSCEHNMDQLIEEMESTVARVQVKRQLDPVAENVQSFIQRSLEQLTMSDNKDSSGGDLRSVDFEIFGYVQGAQSLCTPAPRRL</sequence>
<feature type="coiled-coil region" evidence="1">
    <location>
        <begin position="174"/>
        <end position="216"/>
    </location>
</feature>
<keyword evidence="1" id="KW-0175">Coiled coil</keyword>
<gene>
    <name evidence="2" type="ORF">P4O66_012606</name>
</gene>
<dbReference type="Proteomes" id="UP001239994">
    <property type="component" value="Unassembled WGS sequence"/>
</dbReference>
<evidence type="ECO:0000256" key="1">
    <source>
        <dbReference type="SAM" id="Coils"/>
    </source>
</evidence>
<keyword evidence="3" id="KW-1185">Reference proteome</keyword>
<proteinExistence type="predicted"/>